<evidence type="ECO:0000259" key="7">
    <source>
        <dbReference type="PROSITE" id="PS51918"/>
    </source>
</evidence>
<dbReference type="Proteomes" id="UP001196873">
    <property type="component" value="Unassembled WGS sequence"/>
</dbReference>
<evidence type="ECO:0000313" key="8">
    <source>
        <dbReference type="EMBL" id="MBW4866580.1"/>
    </source>
</evidence>
<keyword evidence="5" id="KW-0408">Iron</keyword>
<dbReference type="GO" id="GO:0003824">
    <property type="term" value="F:catalytic activity"/>
    <property type="evidence" value="ECO:0007669"/>
    <property type="project" value="InterPro"/>
</dbReference>
<dbReference type="GO" id="GO:0046872">
    <property type="term" value="F:metal ion binding"/>
    <property type="evidence" value="ECO:0007669"/>
    <property type="project" value="UniProtKB-KW"/>
</dbReference>
<evidence type="ECO:0000256" key="1">
    <source>
        <dbReference type="ARBA" id="ARBA00001966"/>
    </source>
</evidence>
<evidence type="ECO:0000313" key="9">
    <source>
        <dbReference type="Proteomes" id="UP001196873"/>
    </source>
</evidence>
<gene>
    <name evidence="8" type="ORF">KZY68_11335</name>
</gene>
<protein>
    <submittedName>
        <fullName evidence="8">Radical SAM protein</fullName>
    </submittedName>
</protein>
<proteinExistence type="predicted"/>
<evidence type="ECO:0000256" key="6">
    <source>
        <dbReference type="ARBA" id="ARBA00023014"/>
    </source>
</evidence>
<dbReference type="GO" id="GO:0051539">
    <property type="term" value="F:4 iron, 4 sulfur cluster binding"/>
    <property type="evidence" value="ECO:0007669"/>
    <property type="project" value="UniProtKB-KW"/>
</dbReference>
<dbReference type="InterPro" id="IPR058240">
    <property type="entry name" value="rSAM_sf"/>
</dbReference>
<dbReference type="RefSeq" id="WP_007134321.1">
    <property type="nucleotide sequence ID" value="NZ_CABKPN010000001.1"/>
</dbReference>
<dbReference type="SFLD" id="SFLDS00029">
    <property type="entry name" value="Radical_SAM"/>
    <property type="match status" value="1"/>
</dbReference>
<comment type="cofactor">
    <cofactor evidence="1">
        <name>[4Fe-4S] cluster</name>
        <dbReference type="ChEBI" id="CHEBI:49883"/>
    </cofactor>
</comment>
<dbReference type="Gene3D" id="3.20.20.70">
    <property type="entry name" value="Aldolase class I"/>
    <property type="match status" value="1"/>
</dbReference>
<dbReference type="AlphaFoldDB" id="A0AAW4NSN6"/>
<dbReference type="SUPFAM" id="SSF102114">
    <property type="entry name" value="Radical SAM enzymes"/>
    <property type="match status" value="1"/>
</dbReference>
<sequence>MKWSLFNVLIDSPIQKEQVYLYNYQKNKLLTLDMRLKPIIIERRHNIESLKEIHPSLYELLIKCGFIVLSALDEMKNCVDEINSKLQSDDYVRITINPTLDCNLRCWYCYESHLKGSLMSKDTLSYVIMYLERVISSSTLRTFQLAFFGGEPLLYYKKIVHPLIKKCSELCNKYNKKFQVNFTTNGICLTPNVVDDLIKLSNWVSIQVAFDGGKGFHDKIKYYKDGTGTYDRVLHNLFYAIEKRLFTTIRCNYTKENILSFYDVVKDFEAYHNCRNLRFSFHKVWQEEEDDNLKVKVSQLKSQLTQFKFQSNINTYLGSSVQHCYADYVHNLVINYNGDIYKCTARDFNVDNKIGSLSHDGNICYGTNKERWENMYVAECCQACHLLPICTECVQRKREVGENKCSNVAFRENAETNIRKYFYDIMNFKIANT</sequence>
<dbReference type="InterPro" id="IPR013785">
    <property type="entry name" value="Aldolase_TIM"/>
</dbReference>
<keyword evidence="3" id="KW-0949">S-adenosyl-L-methionine</keyword>
<dbReference type="CDD" id="cd01335">
    <property type="entry name" value="Radical_SAM"/>
    <property type="match status" value="1"/>
</dbReference>
<evidence type="ECO:0000256" key="2">
    <source>
        <dbReference type="ARBA" id="ARBA00022485"/>
    </source>
</evidence>
<keyword evidence="2" id="KW-0004">4Fe-4S</keyword>
<dbReference type="SFLD" id="SFLDG01067">
    <property type="entry name" value="SPASM/twitch_domain_containing"/>
    <property type="match status" value="1"/>
</dbReference>
<dbReference type="PANTHER" id="PTHR43787">
    <property type="entry name" value="FEMO COFACTOR BIOSYNTHESIS PROTEIN NIFB-RELATED"/>
    <property type="match status" value="1"/>
</dbReference>
<name>A0AAW4NSN6_9BACT</name>
<feature type="domain" description="Radical SAM core" evidence="7">
    <location>
        <begin position="88"/>
        <end position="314"/>
    </location>
</feature>
<comment type="caution">
    <text evidence="8">The sequence shown here is derived from an EMBL/GenBank/DDBJ whole genome shotgun (WGS) entry which is preliminary data.</text>
</comment>
<dbReference type="InterPro" id="IPR007197">
    <property type="entry name" value="rSAM"/>
</dbReference>
<dbReference type="EMBL" id="JAHXRF010000018">
    <property type="protein sequence ID" value="MBW4866580.1"/>
    <property type="molecule type" value="Genomic_DNA"/>
</dbReference>
<evidence type="ECO:0000256" key="4">
    <source>
        <dbReference type="ARBA" id="ARBA00022723"/>
    </source>
</evidence>
<evidence type="ECO:0000256" key="5">
    <source>
        <dbReference type="ARBA" id="ARBA00023004"/>
    </source>
</evidence>
<evidence type="ECO:0000256" key="3">
    <source>
        <dbReference type="ARBA" id="ARBA00022691"/>
    </source>
</evidence>
<accession>A0AAW4NSN6</accession>
<keyword evidence="6" id="KW-0411">Iron-sulfur</keyword>
<dbReference type="Pfam" id="PF04055">
    <property type="entry name" value="Radical_SAM"/>
    <property type="match status" value="1"/>
</dbReference>
<dbReference type="PROSITE" id="PS51918">
    <property type="entry name" value="RADICAL_SAM"/>
    <property type="match status" value="1"/>
</dbReference>
<organism evidence="8 9">
    <name type="scientific">Segatella salivae</name>
    <dbReference type="NCBI Taxonomy" id="228604"/>
    <lineage>
        <taxon>Bacteria</taxon>
        <taxon>Pseudomonadati</taxon>
        <taxon>Bacteroidota</taxon>
        <taxon>Bacteroidia</taxon>
        <taxon>Bacteroidales</taxon>
        <taxon>Prevotellaceae</taxon>
        <taxon>Segatella</taxon>
    </lineage>
</organism>
<reference evidence="8" key="1">
    <citation type="submission" date="2021-07" db="EMBL/GenBank/DDBJ databases">
        <title>Genomic diversity and antimicrobial resistance of Prevotella spp. isolated from chronic lung disease airways.</title>
        <authorList>
            <person name="Webb K.A."/>
            <person name="Olagoke O.S."/>
            <person name="Baird T."/>
            <person name="Neill J."/>
            <person name="Pham A."/>
            <person name="Wells T.J."/>
            <person name="Ramsay K.A."/>
            <person name="Bell S.C."/>
            <person name="Sarovich D.S."/>
            <person name="Price E.P."/>
        </authorList>
    </citation>
    <scope>NUCLEOTIDE SEQUENCE</scope>
    <source>
        <strain evidence="8">SCHI0047.S.3</strain>
    </source>
</reference>
<dbReference type="PANTHER" id="PTHR43787:SF3">
    <property type="entry name" value="ARYLSULFATASE REGULATORY PROTEIN"/>
    <property type="match status" value="1"/>
</dbReference>
<keyword evidence="4" id="KW-0479">Metal-binding</keyword>